<keyword evidence="4" id="KW-0862">Zinc</keyword>
<protein>
    <recommendedName>
        <fullName evidence="7">DNA-directed RNA polymerase subunit</fullName>
        <ecNumber evidence="7">2.7.7.6</ecNumber>
    </recommendedName>
</protein>
<dbReference type="InterPro" id="IPR007080">
    <property type="entry name" value="RNA_pol_Rpb1_1"/>
</dbReference>
<feature type="compositionally biased region" description="Polar residues" evidence="8">
    <location>
        <begin position="1781"/>
        <end position="1800"/>
    </location>
</feature>
<feature type="compositionally biased region" description="Polar residues" evidence="8">
    <location>
        <begin position="2043"/>
        <end position="2052"/>
    </location>
</feature>
<dbReference type="GO" id="GO:0003677">
    <property type="term" value="F:DNA binding"/>
    <property type="evidence" value="ECO:0007669"/>
    <property type="project" value="InterPro"/>
</dbReference>
<keyword evidence="2 7" id="KW-0808">Transferase</keyword>
<feature type="compositionally biased region" description="Basic and acidic residues" evidence="8">
    <location>
        <begin position="1562"/>
        <end position="1572"/>
    </location>
</feature>
<dbReference type="Proteomes" id="UP000087171">
    <property type="component" value="Chromosome Ca7"/>
</dbReference>
<dbReference type="Pfam" id="PF11523">
    <property type="entry name" value="DUF3223"/>
    <property type="match status" value="1"/>
</dbReference>
<dbReference type="SUPFAM" id="SSF64484">
    <property type="entry name" value="beta and beta-prime subunits of DNA dependent RNA-polymerase"/>
    <property type="match status" value="1"/>
</dbReference>
<feature type="compositionally biased region" description="Basic and acidic residues" evidence="8">
    <location>
        <begin position="2032"/>
        <end position="2042"/>
    </location>
</feature>
<dbReference type="Pfam" id="PF04998">
    <property type="entry name" value="RNA_pol_Rpb1_5"/>
    <property type="match status" value="1"/>
</dbReference>
<dbReference type="InterPro" id="IPR007081">
    <property type="entry name" value="RNA_pol_Rpb1_5"/>
</dbReference>
<organism evidence="10 11">
    <name type="scientific">Cicer arietinum</name>
    <name type="common">Chickpea</name>
    <name type="synonym">Garbanzo</name>
    <dbReference type="NCBI Taxonomy" id="3827"/>
    <lineage>
        <taxon>Eukaryota</taxon>
        <taxon>Viridiplantae</taxon>
        <taxon>Streptophyta</taxon>
        <taxon>Embryophyta</taxon>
        <taxon>Tracheophyta</taxon>
        <taxon>Spermatophyta</taxon>
        <taxon>Magnoliopsida</taxon>
        <taxon>eudicotyledons</taxon>
        <taxon>Gunneridae</taxon>
        <taxon>Pentapetalae</taxon>
        <taxon>rosids</taxon>
        <taxon>fabids</taxon>
        <taxon>Fabales</taxon>
        <taxon>Fabaceae</taxon>
        <taxon>Papilionoideae</taxon>
        <taxon>50 kb inversion clade</taxon>
        <taxon>NPAAA clade</taxon>
        <taxon>Hologalegina</taxon>
        <taxon>IRL clade</taxon>
        <taxon>Cicereae</taxon>
        <taxon>Cicer</taxon>
    </lineage>
</organism>
<comment type="catalytic activity">
    <reaction evidence="6 7">
        <text>RNA(n) + a ribonucleoside 5'-triphosphate = RNA(n+1) + diphosphate</text>
        <dbReference type="Rhea" id="RHEA:21248"/>
        <dbReference type="Rhea" id="RHEA-COMP:14527"/>
        <dbReference type="Rhea" id="RHEA-COMP:17342"/>
        <dbReference type="ChEBI" id="CHEBI:33019"/>
        <dbReference type="ChEBI" id="CHEBI:61557"/>
        <dbReference type="ChEBI" id="CHEBI:140395"/>
        <dbReference type="EC" id="2.7.7.6"/>
    </reaction>
</comment>
<dbReference type="GO" id="GO:0000428">
    <property type="term" value="C:DNA-directed RNA polymerase complex"/>
    <property type="evidence" value="ECO:0007669"/>
    <property type="project" value="UniProtKB-KW"/>
</dbReference>
<keyword evidence="1 7" id="KW-0240">DNA-directed RNA polymerase</keyword>
<comment type="similarity">
    <text evidence="7">Belongs to the RNA polymerase beta' chain family.</text>
</comment>
<accession>A0A1S2YWH0</accession>
<feature type="compositionally biased region" description="Polar residues" evidence="8">
    <location>
        <begin position="2200"/>
        <end position="2256"/>
    </location>
</feature>
<dbReference type="InterPro" id="IPR006592">
    <property type="entry name" value="RNA_pol_N"/>
</dbReference>
<feature type="compositionally biased region" description="Basic and acidic residues" evidence="8">
    <location>
        <begin position="1509"/>
        <end position="1519"/>
    </location>
</feature>
<feature type="compositionally biased region" description="Polar residues" evidence="8">
    <location>
        <begin position="1729"/>
        <end position="1752"/>
    </location>
</feature>
<feature type="compositionally biased region" description="Basic and acidic residues" evidence="8">
    <location>
        <begin position="1404"/>
        <end position="1413"/>
    </location>
</feature>
<dbReference type="Gene3D" id="3.30.1490.180">
    <property type="entry name" value="RNA polymerase ii"/>
    <property type="match status" value="1"/>
</dbReference>
<dbReference type="Gene3D" id="1.10.274.100">
    <property type="entry name" value="RNA polymerase Rpb1, domain 3"/>
    <property type="match status" value="1"/>
</dbReference>
<dbReference type="Pfam" id="PF00623">
    <property type="entry name" value="RNA_pol_Rpb1_2"/>
    <property type="match status" value="1"/>
</dbReference>
<dbReference type="Gene3D" id="4.10.860.120">
    <property type="entry name" value="RNA polymerase II, clamp domain"/>
    <property type="match status" value="1"/>
</dbReference>
<feature type="compositionally biased region" description="Polar residues" evidence="8">
    <location>
        <begin position="1813"/>
        <end position="1833"/>
    </location>
</feature>
<feature type="compositionally biased region" description="Polar residues" evidence="8">
    <location>
        <begin position="1447"/>
        <end position="1490"/>
    </location>
</feature>
<proteinExistence type="inferred from homology"/>
<evidence type="ECO:0000256" key="4">
    <source>
        <dbReference type="ARBA" id="ARBA00022833"/>
    </source>
</evidence>
<reference evidence="11" key="2">
    <citation type="submission" date="2025-08" db="UniProtKB">
        <authorList>
            <consortium name="RefSeq"/>
        </authorList>
    </citation>
    <scope>IDENTIFICATION</scope>
    <source>
        <tissue evidence="11">Etiolated seedlings</tissue>
    </source>
</reference>
<dbReference type="RefSeq" id="XP_073226946.1">
    <property type="nucleotide sequence ID" value="XM_073370845.1"/>
</dbReference>
<feature type="compositionally biased region" description="Basic and acidic residues" evidence="8">
    <location>
        <begin position="1920"/>
        <end position="1935"/>
    </location>
</feature>
<dbReference type="Pfam" id="PF04997">
    <property type="entry name" value="RNA_pol_Rpb1_1"/>
    <property type="match status" value="1"/>
</dbReference>
<dbReference type="Gene3D" id="6.20.50.80">
    <property type="match status" value="1"/>
</dbReference>
<dbReference type="InterPro" id="IPR044893">
    <property type="entry name" value="RNA_pol_Rpb1_clamp_domain"/>
</dbReference>
<comment type="function">
    <text evidence="7">DNA-dependent RNA polymerase catalyzes the transcription of DNA into RNA using the four ribonucleoside triphosphates as substrates.</text>
</comment>
<dbReference type="GeneID" id="101488249"/>
<evidence type="ECO:0000256" key="6">
    <source>
        <dbReference type="ARBA" id="ARBA00048552"/>
    </source>
</evidence>
<evidence type="ECO:0000313" key="11">
    <source>
        <dbReference type="RefSeq" id="XP_004511031.1"/>
    </source>
</evidence>
<dbReference type="InterPro" id="IPR045867">
    <property type="entry name" value="DNA-dir_RpoC_beta_prime"/>
</dbReference>
<feature type="region of interest" description="Disordered" evidence="8">
    <location>
        <begin position="2195"/>
        <end position="2263"/>
    </location>
</feature>
<evidence type="ECO:0000313" key="10">
    <source>
        <dbReference type="Proteomes" id="UP000087171"/>
    </source>
</evidence>
<dbReference type="Gene3D" id="3.10.450.40">
    <property type="match status" value="1"/>
</dbReference>
<evidence type="ECO:0000256" key="7">
    <source>
        <dbReference type="RuleBase" id="RU004279"/>
    </source>
</evidence>
<dbReference type="Pfam" id="PF04983">
    <property type="entry name" value="RNA_pol_Rpb1_3"/>
    <property type="match status" value="1"/>
</dbReference>
<evidence type="ECO:0000256" key="5">
    <source>
        <dbReference type="ARBA" id="ARBA00023163"/>
    </source>
</evidence>
<dbReference type="OrthoDB" id="1926397at2759"/>
<name>A0A1S2YWH0_CICAR</name>
<keyword evidence="3 7" id="KW-0548">Nucleotidyltransferase</keyword>
<dbReference type="RefSeq" id="XP_004511031.1">
    <property type="nucleotide sequence ID" value="XM_004510974.3"/>
</dbReference>
<dbReference type="SMART" id="SM00663">
    <property type="entry name" value="RPOLA_N"/>
    <property type="match status" value="1"/>
</dbReference>
<feature type="compositionally biased region" description="Basic and acidic residues" evidence="8">
    <location>
        <begin position="1865"/>
        <end position="1881"/>
    </location>
</feature>
<dbReference type="Gene3D" id="2.40.40.20">
    <property type="match status" value="1"/>
</dbReference>
<keyword evidence="5 7" id="KW-0804">Transcription</keyword>
<feature type="compositionally biased region" description="Polar residues" evidence="8">
    <location>
        <begin position="1368"/>
        <end position="1385"/>
    </location>
</feature>
<dbReference type="PaxDb" id="3827-XP_004511031.1"/>
<dbReference type="GO" id="GO:0003899">
    <property type="term" value="F:DNA-directed RNA polymerase activity"/>
    <property type="evidence" value="ECO:0007669"/>
    <property type="project" value="UniProtKB-EC"/>
</dbReference>
<dbReference type="KEGG" id="cam:101488249"/>
<feature type="compositionally biased region" description="Polar residues" evidence="8">
    <location>
        <begin position="1420"/>
        <end position="1437"/>
    </location>
</feature>
<feature type="compositionally biased region" description="Basic and acidic residues" evidence="8">
    <location>
        <begin position="1957"/>
        <end position="1976"/>
    </location>
</feature>
<dbReference type="EC" id="2.7.7.6" evidence="7"/>
<reference evidence="10" key="1">
    <citation type="journal article" date="2013" name="Nat. Biotechnol.">
        <title>Draft genome sequence of chickpea (Cicer arietinum) provides a resource for trait improvement.</title>
        <authorList>
            <person name="Varshney R.K."/>
            <person name="Song C."/>
            <person name="Saxena R.K."/>
            <person name="Azam S."/>
            <person name="Yu S."/>
            <person name="Sharpe A.G."/>
            <person name="Cannon S."/>
            <person name="Baek J."/>
            <person name="Rosen B.D."/>
            <person name="Tar'an B."/>
            <person name="Millan T."/>
            <person name="Zhang X."/>
            <person name="Ramsay L.D."/>
            <person name="Iwata A."/>
            <person name="Wang Y."/>
            <person name="Nelson W."/>
            <person name="Farmer A.D."/>
            <person name="Gaur P.M."/>
            <person name="Soderlund C."/>
            <person name="Penmetsa R.V."/>
            <person name="Xu C."/>
            <person name="Bharti A.K."/>
            <person name="He W."/>
            <person name="Winter P."/>
            <person name="Zhao S."/>
            <person name="Hane J.K."/>
            <person name="Carrasquilla-Garcia N."/>
            <person name="Condie J.A."/>
            <person name="Upadhyaya H.D."/>
            <person name="Luo M.C."/>
            <person name="Thudi M."/>
            <person name="Gowda C.L."/>
            <person name="Singh N.P."/>
            <person name="Lichtenzveig J."/>
            <person name="Gali K.K."/>
            <person name="Rubio J."/>
            <person name="Nadarajan N."/>
            <person name="Dolezel J."/>
            <person name="Bansal K.C."/>
            <person name="Xu X."/>
            <person name="Edwards D."/>
            <person name="Zhang G."/>
            <person name="Kahl G."/>
            <person name="Gil J."/>
            <person name="Singh K.B."/>
            <person name="Datta S.K."/>
            <person name="Jackson S.A."/>
            <person name="Wang J."/>
            <person name="Cook D.R."/>
        </authorList>
    </citation>
    <scope>NUCLEOTIDE SEQUENCE [LARGE SCALE GENOMIC DNA]</scope>
    <source>
        <strain evidence="10">cv. CDC Frontier</strain>
    </source>
</reference>
<evidence type="ECO:0000259" key="9">
    <source>
        <dbReference type="SMART" id="SM00663"/>
    </source>
</evidence>
<dbReference type="InterPro" id="IPR042102">
    <property type="entry name" value="RNA_pol_Rpb1_3_sf"/>
</dbReference>
<dbReference type="PANTHER" id="PTHR19376:SF51">
    <property type="entry name" value="DNA-DIRECTED RNA POLYMERASE V SUBUNIT 1"/>
    <property type="match status" value="1"/>
</dbReference>
<feature type="region of interest" description="Disordered" evidence="8">
    <location>
        <begin position="1304"/>
        <end position="2074"/>
    </location>
</feature>
<evidence type="ECO:0000256" key="3">
    <source>
        <dbReference type="ARBA" id="ARBA00022695"/>
    </source>
</evidence>
<dbReference type="eggNOG" id="KOG2992">
    <property type="taxonomic scope" value="Eukaryota"/>
</dbReference>
<feature type="compositionally biased region" description="Polar residues" evidence="8">
    <location>
        <begin position="1625"/>
        <end position="1648"/>
    </location>
</feature>
<sequence>MEDNPTSSVLDAKVIGIRFSMATRHEISTASISDSTISHASQLANPFLGLPLEFGRCESCGTSEAGKCEGHFGYIELPVPIYHPSHVTELKKILSLVCLNCLKLKKTKFPSSSSGLAQSLLSPCCEDVNAAQVSIREVKTADGACYLALKVSKSKMHDGFWGFLEKYGYRYGGDHTRALLPCEVMEIIKRFPQETNRKLAIKGYFPQDGYVLKYLPVPPNCLSVPVVSDGVSVMSSDPAMTILRKLLRKVEIIRSSRSGEPNFESHQVEANDLQSVVDQYLQVRGTSKATRDIETRYGVNKELNDSSTKAWLEKMRTLFIRKGSGFSSRNVITGDGYKKINEVGIPLEVAQRITFEERVSIHNIRYLQKLVDENMCLTYKEGVSTYSLREGSKGHTYLKPGQIVHRRIMDGDVVFINRPPTTHKHSLQALVVYIHDDHTVKINPLICGPLGADFDGDCVHLFYPQSLAAKAEVLELFSVEKQLLSSHSGNLNLQLSTDSLLSLKMLVKSCFLDRAAANQMAMFLSLPLPMPALFKAGSGDSYWTSVQMLQCALPSSFDCTGGRYLIRQREILEFDFTRDLLPSIINEVAASIFFSQGPKEALNFFDVLQPFLMENIFAHGYSVGLQDFSISRAVKRVINRSIGKISPLLHQLRVVYKELVAQQLEKHMQDIELPVINFALKSTKLGDLIDSKSKSALDKVVQQIGFLGQQLFERGKFYSKGLVEDVGSHFHVKCFYDGDGYPSAEFGLLKGCFFHGLDPYEELVHSIATREIIVRSSRGLSEPGTLFKNLMAILRDVVICYDGTVRNVCSNSIIQFEYGIQSGDKSQPLFPAGEPVGVLAATSMSNPAYKAVLDASPSSNSSWEFMKEILLCKVNFRNEPNDRRVILYLNDCDCGRSYCRENAAYLVKNQLRKVSLKDAALDFTVEYQQQRRRNDGSEDAGLVGHIHLNEAMLEKLKINMSEVYQKCQERLNSFSRKKKVFHFFRKTELFFSESCSSLNSSAPCVTILWPDGDDLDQTTKVLADMICPVLLDTIIQGDPRISSANIIWVNPGTNTWVRNPSKSSNGELALDVILEKEAVKQSGDAWRIILDSCLPVLHLIDTRRSTPYAIKQIQELLGISCTFDQAIQRLAASVRMVAKGVLREHLILLASSMTCGGNLVGFNTGGYKTLARQLNIQVPFTDATLFTPRKCFERAAEKRHADSLSSIVASCSWGKHVAVGTGSRFDIVWDPKEVKSNEIEGMDVYNFLNMVKGLANGDEENNACLGEDIDDLLDDDNMDWGMSPEHTSGFDAVFDESFELLNGSTSNGWDSNKDQNKTTTNDWSGWGQNKSEIQVDVAETDQWGSGSTQKWKADITKEDSSKSGAWETGTNQNSDQPSWGGNKTGVQDDGVVKTQWESGSSQKLKSDINKDSSKSGAWEASTNQNNDQPSWGRNKSGVQDDGAVKTQWESGSSQKWKTDVIQENSSKSGAWEANTNKNSDQPSWGKNKSGIQDDGAVKTQWESGSSQKWKTDVIQEDSSKSGAWEANTNKNSDPPSWGKNKSGIQDDGAVKTQWESGSSQKWKTDVIQEDSSKPGAWEANTNKNSDQPSWGKNKSGIQDGAEKAQWESGSSQKWKAGVVQEDSSKSGSWGANTNQNSDQPSWGKNKSGIQDGAEKAQWESGSSQKWKAGVVQEDSSKSGSWGANTNQNSDQPSWGKNKSGIQDGAEKAQWESGSSQKWKAGVVQEDSSKSGSWGANTNQNSDQPSWGKNKSGIQDGAEKAQWESGSSQKWKAGVVQEDSSKSGSWGANTNQNSDQSSWGRNKSGEQDGAERSQWASGSSQKSGAWEANPSQKWNADLVQEDSSRSNNDESKTNSGGWKAWGSSKTEVHEGESKKVQEDSWKSQKWKAGADVTQDSPKMGSWGATKDATKPKSNDWSSWGKKKDEIHDGGSEKIQEDSWSSGKRKAESKSVADVMQEDSSKSNTWEHKSDDVKDSWDAKVPVANSSWGKPKSQENQPWDSKNESNPTASSRGWDSQVASANSDSDKNFQWGKPGRESFKKNRFEGSQGSQGWGSNAGDWKNKNRPARPPGPRLDLYSSEEQDILKDIEPIVQSIRRIMQQQGYNDGDPLAAEDQQYVLENVFEHHPDKETKMGVGIDHVMVSRHSNFQESRCFYVVLKDGKKEDFSYRKCLESFVRKKYADTAESFCGKYFRKPRPKRDQIANSGGEQTANPGGEQTATPGGEQTTTPNGGEQTATPTPGGEQTTISIPGGEQTTTPMPMETNE</sequence>
<keyword evidence="10" id="KW-1185">Reference proteome</keyword>
<dbReference type="GO" id="GO:0006351">
    <property type="term" value="P:DNA-templated transcription"/>
    <property type="evidence" value="ECO:0007669"/>
    <property type="project" value="InterPro"/>
</dbReference>
<dbReference type="PANTHER" id="PTHR19376">
    <property type="entry name" value="DNA-DIRECTED RNA POLYMERASE"/>
    <property type="match status" value="1"/>
</dbReference>
<feature type="compositionally biased region" description="Polar residues" evidence="8">
    <location>
        <begin position="1317"/>
        <end position="1332"/>
    </location>
</feature>
<evidence type="ECO:0000256" key="2">
    <source>
        <dbReference type="ARBA" id="ARBA00022679"/>
    </source>
</evidence>
<evidence type="ECO:0000256" key="1">
    <source>
        <dbReference type="ARBA" id="ARBA00022478"/>
    </source>
</evidence>
<dbReference type="InterPro" id="IPR007066">
    <property type="entry name" value="RNA_pol_Rpb1_3"/>
</dbReference>
<feature type="compositionally biased region" description="Polar residues" evidence="8">
    <location>
        <begin position="1579"/>
        <end position="1596"/>
    </location>
</feature>
<dbReference type="InterPro" id="IPR000722">
    <property type="entry name" value="RNA_pol_asu"/>
</dbReference>
<feature type="compositionally biased region" description="Polar residues" evidence="8">
    <location>
        <begin position="1677"/>
        <end position="1700"/>
    </location>
</feature>
<dbReference type="STRING" id="3827.A0A1S2YWH0"/>
<feature type="compositionally biased region" description="Basic and acidic residues" evidence="8">
    <location>
        <begin position="1841"/>
        <end position="1851"/>
    </location>
</feature>
<gene>
    <name evidence="11" type="primary">LOC101488249</name>
</gene>
<dbReference type="eggNOG" id="KOG0260">
    <property type="taxonomic scope" value="Eukaryota"/>
</dbReference>
<feature type="compositionally biased region" description="Basic and acidic residues" evidence="8">
    <location>
        <begin position="1351"/>
        <end position="1361"/>
    </location>
</feature>
<evidence type="ECO:0000256" key="8">
    <source>
        <dbReference type="SAM" id="MobiDB-lite"/>
    </source>
</evidence>
<feature type="domain" description="RNA polymerase N-terminal" evidence="9">
    <location>
        <begin position="208"/>
        <end position="507"/>
    </location>
</feature>
<feature type="compositionally biased region" description="Polar residues" evidence="8">
    <location>
        <begin position="1982"/>
        <end position="2021"/>
    </location>
</feature>